<protein>
    <submittedName>
        <fullName evidence="1">Uncharacterized protein</fullName>
    </submittedName>
</protein>
<dbReference type="OrthoDB" id="2410986at2759"/>
<keyword evidence="2" id="KW-1185">Reference proteome</keyword>
<dbReference type="EMBL" id="JAAAID010003500">
    <property type="protein sequence ID" value="KAF9997529.1"/>
    <property type="molecule type" value="Genomic_DNA"/>
</dbReference>
<feature type="non-terminal residue" evidence="1">
    <location>
        <position position="324"/>
    </location>
</feature>
<organism evidence="1 2">
    <name type="scientific">Entomortierella chlamydospora</name>
    <dbReference type="NCBI Taxonomy" id="101097"/>
    <lineage>
        <taxon>Eukaryota</taxon>
        <taxon>Fungi</taxon>
        <taxon>Fungi incertae sedis</taxon>
        <taxon>Mucoromycota</taxon>
        <taxon>Mortierellomycotina</taxon>
        <taxon>Mortierellomycetes</taxon>
        <taxon>Mortierellales</taxon>
        <taxon>Mortierellaceae</taxon>
        <taxon>Entomortierella</taxon>
    </lineage>
</organism>
<comment type="caution">
    <text evidence="1">The sequence shown here is derived from an EMBL/GenBank/DDBJ whole genome shotgun (WGS) entry which is preliminary data.</text>
</comment>
<name>A0A9P6SSQ3_9FUNG</name>
<sequence>DLILWRVAIAVDEGAEDEIILAANITSKEPLETTTTLTKAFKDVPTEDTIHIIVERLQAPITQNFESEARIAKLEEIEDLRGNREDGDAVLTIVHSRETPQHETGGIERLSNDAQFRKIIQQYRKTNTKTIAVALETPTKKYTNFTLTGVNNLYGISNLKVPEISDLPPFEGISSGTLDSDLHKESLKRLIDELDSRIRSIPAYTLNDAPCSAYVCSFFTQVVLIFNDELTIAPERLLRGRHGHGKVDYSIESLANDGTRHILCVTEVKQEDFRRGVAQNLVQLESSLAARKRKRCDEDGGDRELEDDKSVPLKAYGIVTDAAQ</sequence>
<evidence type="ECO:0000313" key="2">
    <source>
        <dbReference type="Proteomes" id="UP000703661"/>
    </source>
</evidence>
<dbReference type="Proteomes" id="UP000703661">
    <property type="component" value="Unassembled WGS sequence"/>
</dbReference>
<accession>A0A9P6SSQ3</accession>
<dbReference type="AlphaFoldDB" id="A0A9P6SSQ3"/>
<evidence type="ECO:0000313" key="1">
    <source>
        <dbReference type="EMBL" id="KAF9997529.1"/>
    </source>
</evidence>
<reference evidence="1" key="1">
    <citation type="journal article" date="2020" name="Fungal Divers.">
        <title>Resolving the Mortierellaceae phylogeny through synthesis of multi-gene phylogenetics and phylogenomics.</title>
        <authorList>
            <person name="Vandepol N."/>
            <person name="Liber J."/>
            <person name="Desiro A."/>
            <person name="Na H."/>
            <person name="Kennedy M."/>
            <person name="Barry K."/>
            <person name="Grigoriev I.V."/>
            <person name="Miller A.N."/>
            <person name="O'Donnell K."/>
            <person name="Stajich J.E."/>
            <person name="Bonito G."/>
        </authorList>
    </citation>
    <scope>NUCLEOTIDE SEQUENCE</scope>
    <source>
        <strain evidence="1">NRRL 2769</strain>
    </source>
</reference>
<proteinExistence type="predicted"/>
<gene>
    <name evidence="1" type="ORF">BGZ80_006990</name>
</gene>